<evidence type="ECO:0000313" key="5">
    <source>
        <dbReference type="EMBL" id="CAA9529924.1"/>
    </source>
</evidence>
<sequence>MQRRLERGFDPLAFHAAATDRGERPDTALFEANDGRVLVMAAAAVRATACGGEVLLEALSANGRALLDVVAARLDRPVGDRLQLQFGPSDSLDPEERLLAPGPLHALRTLLGAATPEAAADPFTVALLGVSGFDQAAFGEELPVAELHPLGFPDFIYWIPDSLAVVEPGGAARLLCPAYGSDPRQQHDAARRLESLLAAVPAPRERSSAASGAVKAISTDLDDDAFKAVVLQAKEAIAAGEVYQIVPSRTFSAPCPDPFAAYSSLREVEPTSYRFYLSGPGWTLLGASPETSVRLSREGDGTTVEIKPIAGTRQRGATPDEDDRLEAEMRLDAKELAEHMMLVDLARNDVARISLPGTRRVARLLAVERFARVMHLVSSVTGKLAIGLDAFDALAACLNVGTLTGAPKLRAMQLLRTLERTRRGPYGGAVGWINAAGEMDTAVVIRSALVADGIARVRAGAGVVHDSDPQAEADETRRKASALLGVLAA</sequence>
<gene>
    <name evidence="5" type="ORF">AVDCRST_MAG62-1769</name>
</gene>
<accession>A0A6J4TTA1</accession>
<dbReference type="InterPro" id="IPR019999">
    <property type="entry name" value="Anth_synth_I-like"/>
</dbReference>
<dbReference type="EMBL" id="CADCWB010000219">
    <property type="protein sequence ID" value="CAA9529924.1"/>
    <property type="molecule type" value="Genomic_DNA"/>
</dbReference>
<evidence type="ECO:0000256" key="2">
    <source>
        <dbReference type="ARBA" id="ARBA00023239"/>
    </source>
</evidence>
<evidence type="ECO:0000259" key="4">
    <source>
        <dbReference type="Pfam" id="PF00425"/>
    </source>
</evidence>
<dbReference type="EC" id="4.1.3.27" evidence="1"/>
<dbReference type="PANTHER" id="PTHR11236">
    <property type="entry name" value="AMINOBENZOATE/ANTHRANILATE SYNTHASE"/>
    <property type="match status" value="1"/>
</dbReference>
<name>A0A6J4TTA1_9SPHN</name>
<dbReference type="AlphaFoldDB" id="A0A6J4TTA1"/>
<dbReference type="InterPro" id="IPR005801">
    <property type="entry name" value="ADC_synthase"/>
</dbReference>
<reference evidence="5" key="1">
    <citation type="submission" date="2020-02" db="EMBL/GenBank/DDBJ databases">
        <authorList>
            <person name="Meier V. D."/>
        </authorList>
    </citation>
    <scope>NUCLEOTIDE SEQUENCE</scope>
    <source>
        <strain evidence="5">AVDCRST_MAG62</strain>
    </source>
</reference>
<keyword evidence="2 5" id="KW-0456">Lyase</keyword>
<dbReference type="InterPro" id="IPR015890">
    <property type="entry name" value="Chorismate_C"/>
</dbReference>
<dbReference type="SUPFAM" id="SSF56322">
    <property type="entry name" value="ADC synthase"/>
    <property type="match status" value="1"/>
</dbReference>
<dbReference type="PANTHER" id="PTHR11236:SF49">
    <property type="entry name" value="ANTHRANILATE SYNTHASE COMPONENT 1"/>
    <property type="match status" value="1"/>
</dbReference>
<protein>
    <recommendedName>
        <fullName evidence="1">anthranilate synthase</fullName>
        <ecNumber evidence="1">4.1.3.27</ecNumber>
    </recommendedName>
</protein>
<evidence type="ECO:0000256" key="1">
    <source>
        <dbReference type="ARBA" id="ARBA00012266"/>
    </source>
</evidence>
<organism evidence="5">
    <name type="scientific">uncultured Sphingomonas sp</name>
    <dbReference type="NCBI Taxonomy" id="158754"/>
    <lineage>
        <taxon>Bacteria</taxon>
        <taxon>Pseudomonadati</taxon>
        <taxon>Pseudomonadota</taxon>
        <taxon>Alphaproteobacteria</taxon>
        <taxon>Sphingomonadales</taxon>
        <taxon>Sphingomonadaceae</taxon>
        <taxon>Sphingomonas</taxon>
        <taxon>environmental samples</taxon>
    </lineage>
</organism>
<feature type="domain" description="Chorismate-utilising enzyme C-terminal" evidence="4">
    <location>
        <begin position="223"/>
        <end position="479"/>
    </location>
</feature>
<dbReference type="PRINTS" id="PR00095">
    <property type="entry name" value="ANTSNTHASEI"/>
</dbReference>
<evidence type="ECO:0000256" key="3">
    <source>
        <dbReference type="ARBA" id="ARBA00047683"/>
    </source>
</evidence>
<dbReference type="Pfam" id="PF00425">
    <property type="entry name" value="Chorismate_bind"/>
    <property type="match status" value="1"/>
</dbReference>
<dbReference type="Gene3D" id="3.60.120.10">
    <property type="entry name" value="Anthranilate synthase"/>
    <property type="match status" value="1"/>
</dbReference>
<comment type="catalytic activity">
    <reaction evidence="3">
        <text>chorismate + L-glutamine = anthranilate + pyruvate + L-glutamate + H(+)</text>
        <dbReference type="Rhea" id="RHEA:21732"/>
        <dbReference type="ChEBI" id="CHEBI:15361"/>
        <dbReference type="ChEBI" id="CHEBI:15378"/>
        <dbReference type="ChEBI" id="CHEBI:16567"/>
        <dbReference type="ChEBI" id="CHEBI:29748"/>
        <dbReference type="ChEBI" id="CHEBI:29985"/>
        <dbReference type="ChEBI" id="CHEBI:58359"/>
        <dbReference type="EC" id="4.1.3.27"/>
    </reaction>
</comment>
<dbReference type="GO" id="GO:0004049">
    <property type="term" value="F:anthranilate synthase activity"/>
    <property type="evidence" value="ECO:0007669"/>
    <property type="project" value="UniProtKB-EC"/>
</dbReference>
<dbReference type="GO" id="GO:0000162">
    <property type="term" value="P:L-tryptophan biosynthetic process"/>
    <property type="evidence" value="ECO:0007669"/>
    <property type="project" value="TreeGrafter"/>
</dbReference>
<proteinExistence type="predicted"/>